<comment type="similarity">
    <text evidence="8">Belongs to the FtsL family.</text>
</comment>
<keyword evidence="5 8" id="KW-1133">Transmembrane helix</keyword>
<dbReference type="Pfam" id="PF04999">
    <property type="entry name" value="FtsL"/>
    <property type="match status" value="1"/>
</dbReference>
<evidence type="ECO:0000256" key="9">
    <source>
        <dbReference type="NCBIfam" id="TIGR02209"/>
    </source>
</evidence>
<keyword evidence="8" id="KW-0997">Cell inner membrane</keyword>
<evidence type="ECO:0000256" key="3">
    <source>
        <dbReference type="ARBA" id="ARBA00022618"/>
    </source>
</evidence>
<evidence type="ECO:0000313" key="11">
    <source>
        <dbReference type="Proteomes" id="UP001465153"/>
    </source>
</evidence>
<comment type="subcellular location">
    <subcellularLocation>
        <location evidence="8">Cell inner membrane</location>
        <topology evidence="8">Single-pass type II membrane protein</topology>
    </subcellularLocation>
    <subcellularLocation>
        <location evidence="1">Cell membrane</location>
        <topology evidence="1">Single-pass type II membrane protein</topology>
    </subcellularLocation>
    <text evidence="8">Localizes to the division septum where it forms a ring structure.</text>
</comment>
<evidence type="ECO:0000256" key="8">
    <source>
        <dbReference type="HAMAP-Rule" id="MF_00910"/>
    </source>
</evidence>
<evidence type="ECO:0000313" key="10">
    <source>
        <dbReference type="EMBL" id="GAA6166263.1"/>
    </source>
</evidence>
<evidence type="ECO:0000256" key="6">
    <source>
        <dbReference type="ARBA" id="ARBA00023136"/>
    </source>
</evidence>
<evidence type="ECO:0000256" key="1">
    <source>
        <dbReference type="ARBA" id="ARBA00004401"/>
    </source>
</evidence>
<reference evidence="10 11" key="1">
    <citation type="submission" date="2024-04" db="EMBL/GenBank/DDBJ databases">
        <title>Draft genome sequence of Sessilibacter corallicola NBRC 116591.</title>
        <authorList>
            <person name="Miyakawa T."/>
            <person name="Kusuya Y."/>
            <person name="Miura T."/>
        </authorList>
    </citation>
    <scope>NUCLEOTIDE SEQUENCE [LARGE SCALE GENOMIC DNA]</scope>
    <source>
        <strain evidence="10 11">KU-00831-HH</strain>
    </source>
</reference>
<keyword evidence="6 8" id="KW-0472">Membrane</keyword>
<accession>A0ABQ0A3N8</accession>
<dbReference type="PANTHER" id="PTHR37479">
    <property type="entry name" value="CELL DIVISION PROTEIN FTSL"/>
    <property type="match status" value="1"/>
</dbReference>
<evidence type="ECO:0000256" key="5">
    <source>
        <dbReference type="ARBA" id="ARBA00022989"/>
    </source>
</evidence>
<evidence type="ECO:0000256" key="7">
    <source>
        <dbReference type="ARBA" id="ARBA00023306"/>
    </source>
</evidence>
<dbReference type="HAMAP" id="MF_00910">
    <property type="entry name" value="FtsL"/>
    <property type="match status" value="1"/>
</dbReference>
<dbReference type="RefSeq" id="WP_353301255.1">
    <property type="nucleotide sequence ID" value="NZ_BAABWN010000001.1"/>
</dbReference>
<comment type="caution">
    <text evidence="10">The sequence shown here is derived from an EMBL/GenBank/DDBJ whole genome shotgun (WGS) entry which is preliminary data.</text>
</comment>
<gene>
    <name evidence="8" type="primary">ftsL</name>
    <name evidence="10" type="ORF">NBRC116591_00730</name>
</gene>
<keyword evidence="11" id="KW-1185">Reference proteome</keyword>
<comment type="subunit">
    <text evidence="8">Part of a complex composed of FtsB, FtsL and FtsQ.</text>
</comment>
<feature type="transmembrane region" description="Helical" evidence="8">
    <location>
        <begin position="20"/>
        <end position="41"/>
    </location>
</feature>
<keyword evidence="4 8" id="KW-0812">Transmembrane</keyword>
<keyword evidence="2 8" id="KW-1003">Cell membrane</keyword>
<dbReference type="EMBL" id="BAABWN010000001">
    <property type="protein sequence ID" value="GAA6166263.1"/>
    <property type="molecule type" value="Genomic_DNA"/>
</dbReference>
<organism evidence="10 11">
    <name type="scientific">Sessilibacter corallicola</name>
    <dbReference type="NCBI Taxonomy" id="2904075"/>
    <lineage>
        <taxon>Bacteria</taxon>
        <taxon>Pseudomonadati</taxon>
        <taxon>Pseudomonadota</taxon>
        <taxon>Gammaproteobacteria</taxon>
        <taxon>Cellvibrionales</taxon>
        <taxon>Cellvibrionaceae</taxon>
        <taxon>Sessilibacter</taxon>
    </lineage>
</organism>
<comment type="function">
    <text evidence="8">Essential cell division protein. May link together the upstream cell division proteins, which are predominantly cytoplasmic, with the downstream cell division proteins, which are predominantly periplasmic.</text>
</comment>
<proteinExistence type="inferred from homology"/>
<dbReference type="PANTHER" id="PTHR37479:SF1">
    <property type="entry name" value="CELL DIVISION PROTEIN FTSL"/>
    <property type="match status" value="1"/>
</dbReference>
<sequence>MDNPINPKAAASPDTKAPIALGFAVVALWIAAVISALAVVYTTHNVRVSTNSLAQAKAESSELQLQWGQYLLERSTWASYSRIEKIAAGELEMALPEPEEIIVVQQ</sequence>
<dbReference type="InterPro" id="IPR011922">
    <property type="entry name" value="Cell_div_FtsL"/>
</dbReference>
<keyword evidence="7 8" id="KW-0131">Cell cycle</keyword>
<dbReference type="NCBIfam" id="TIGR02209">
    <property type="entry name" value="ftsL_broad"/>
    <property type="match status" value="1"/>
</dbReference>
<name>A0ABQ0A3N8_9GAMM</name>
<evidence type="ECO:0000256" key="2">
    <source>
        <dbReference type="ARBA" id="ARBA00022475"/>
    </source>
</evidence>
<protein>
    <recommendedName>
        <fullName evidence="8 9">Cell division protein FtsL</fullName>
    </recommendedName>
</protein>
<keyword evidence="3 8" id="KW-0132">Cell division</keyword>
<dbReference type="Proteomes" id="UP001465153">
    <property type="component" value="Unassembled WGS sequence"/>
</dbReference>
<evidence type="ECO:0000256" key="4">
    <source>
        <dbReference type="ARBA" id="ARBA00022692"/>
    </source>
</evidence>